<protein>
    <recommendedName>
        <fullName evidence="3">TIGR02646 family protein</fullName>
    </recommendedName>
</protein>
<evidence type="ECO:0000313" key="2">
    <source>
        <dbReference type="Proteomes" id="UP000016505"/>
    </source>
</evidence>
<organism evidence="1 2">
    <name type="scientific">Pseudoalteromonas arctica A 37-1-2</name>
    <dbReference type="NCBI Taxonomy" id="1117313"/>
    <lineage>
        <taxon>Bacteria</taxon>
        <taxon>Pseudomonadati</taxon>
        <taxon>Pseudomonadota</taxon>
        <taxon>Gammaproteobacteria</taxon>
        <taxon>Alteromonadales</taxon>
        <taxon>Pseudoalteromonadaceae</taxon>
        <taxon>Pseudoalteromonas</taxon>
    </lineage>
</organism>
<reference evidence="1 2" key="1">
    <citation type="journal article" date="2012" name="J. Bacteriol.">
        <title>Genome sequences of type strains of seven species of the marine bacterium Pseudoalteromonas.</title>
        <authorList>
            <person name="Xie B.B."/>
            <person name="Shu Y.L."/>
            <person name="Qin Q.L."/>
            <person name="Rong J.C."/>
            <person name="Zhang X.Y."/>
            <person name="Chen X.L."/>
            <person name="Shi M."/>
            <person name="He H.L."/>
            <person name="Zhou B.C."/>
            <person name="Zhang Y.Z."/>
        </authorList>
    </citation>
    <scope>NUCLEOTIDE SEQUENCE [LARGE SCALE GENOMIC DNA]</scope>
    <source>
        <strain evidence="1 2">A 37-1-2</strain>
    </source>
</reference>
<dbReference type="NCBIfam" id="TIGR02646">
    <property type="entry name" value="retron system putative HNH endonuclease"/>
    <property type="match status" value="1"/>
</dbReference>
<evidence type="ECO:0008006" key="3">
    <source>
        <dbReference type="Google" id="ProtNLM"/>
    </source>
</evidence>
<dbReference type="Proteomes" id="UP000016505">
    <property type="component" value="Chromosome I"/>
</dbReference>
<dbReference type="NCBIfam" id="NF041761">
    <property type="entry name" value="PtuB"/>
    <property type="match status" value="1"/>
</dbReference>
<dbReference type="InterPro" id="IPR013467">
    <property type="entry name" value="HNH78-like"/>
</dbReference>
<dbReference type="AlphaFoldDB" id="A0A290S6L0"/>
<sequence>MKKIEKLGEPRQLTEYRSKPGAIYDGPNFTSVKNDIKKQLLKEQGHLCAYCMARVKISEMKVEHFLCQTENDKEQLNYKNLLGCCKGGEGNKPRNQTCDTRKGSKSILFSPANQAYNIESKIKYSTTSGKISSSDTIFNRQINDVLNLNFSRLITNRIKALEGVENFLNKKAGRRNKAEIQKVIETYKSKNANDKFKEYNAYILHYLNIKLARLK</sequence>
<proteinExistence type="predicted"/>
<dbReference type="OrthoDB" id="6975485at2"/>
<accession>A0A290S6L0</accession>
<gene>
    <name evidence="1" type="ORF">PARC_a3323</name>
</gene>
<dbReference type="InterPro" id="IPR053575">
    <property type="entry name" value="Retron_Ec78_HNH_endo"/>
</dbReference>
<evidence type="ECO:0000313" key="1">
    <source>
        <dbReference type="EMBL" id="ATC87716.1"/>
    </source>
</evidence>
<dbReference type="KEGG" id="part:PARC_a3323"/>
<name>A0A290S6L0_9GAMM</name>
<dbReference type="EMBL" id="CP011025">
    <property type="protein sequence ID" value="ATC87716.1"/>
    <property type="molecule type" value="Genomic_DNA"/>
</dbReference>
<dbReference type="RefSeq" id="WP_010555498.1">
    <property type="nucleotide sequence ID" value="NZ_CP011025.1"/>
</dbReference>